<protein>
    <submittedName>
        <fullName evidence="6">Peptide ABC transporter substrate-binding protein</fullName>
    </submittedName>
</protein>
<dbReference type="PANTHER" id="PTHR43776:SF7">
    <property type="entry name" value="D,D-DIPEPTIDE TRANSPORT ATP-BINDING PROTEIN DDPF-RELATED"/>
    <property type="match status" value="1"/>
</dbReference>
<feature type="domain" description="ABC transporter" evidence="5">
    <location>
        <begin position="8"/>
        <end position="256"/>
    </location>
</feature>
<dbReference type="Proteomes" id="UP000029481">
    <property type="component" value="Chromosome"/>
</dbReference>
<dbReference type="EMBL" id="CP009451">
    <property type="protein sequence ID" value="AIR07067.1"/>
    <property type="molecule type" value="Genomic_DNA"/>
</dbReference>
<dbReference type="GO" id="GO:0016887">
    <property type="term" value="F:ATP hydrolysis activity"/>
    <property type="evidence" value="ECO:0007669"/>
    <property type="project" value="InterPro"/>
</dbReference>
<dbReference type="InterPro" id="IPR003593">
    <property type="entry name" value="AAA+_ATPase"/>
</dbReference>
<proteinExistence type="inferred from homology"/>
<evidence type="ECO:0000256" key="3">
    <source>
        <dbReference type="ARBA" id="ARBA00022741"/>
    </source>
</evidence>
<dbReference type="GO" id="GO:0055085">
    <property type="term" value="P:transmembrane transport"/>
    <property type="evidence" value="ECO:0007669"/>
    <property type="project" value="UniProtKB-ARBA"/>
</dbReference>
<evidence type="ECO:0000256" key="1">
    <source>
        <dbReference type="ARBA" id="ARBA00005417"/>
    </source>
</evidence>
<evidence type="ECO:0000313" key="6">
    <source>
        <dbReference type="EMBL" id="AIR07067.1"/>
    </source>
</evidence>
<sequence>MPEVIPLISVRNLSKHFTSDRGWFGPRTTVKAVDGVSFDIYPGETYGLVGESGCGKSTLGRSLLRLFDITEGEIEFDGQNIAGLSERQLKPVRRRMQAVFQDPYSSLNPGMTVQQLIAEPMRIHGYDAERRKSRTLELLGQVGLSREHLDRFPHEFSGGQRQRISIARALSVNPEFILCDEPLSALDVSVQAQVVNLLQDLQQASGLTYLFIAHDLSMVRHISDRIGVMYLGSLVEEAPAETLYNQPAHPYTRALLASIPLADPHVQMLEQGGLKGETAGEIGAGTRCKFADRCPRAMEKCHRQPPQMQEISPGHRVACWQFEK</sequence>
<keyword evidence="2" id="KW-0813">Transport</keyword>
<name>A0A089Q311_9ENTR</name>
<dbReference type="OrthoDB" id="9784450at2"/>
<dbReference type="SMART" id="SM00382">
    <property type="entry name" value="AAA"/>
    <property type="match status" value="1"/>
</dbReference>
<dbReference type="SUPFAM" id="SSF52540">
    <property type="entry name" value="P-loop containing nucleoside triphosphate hydrolases"/>
    <property type="match status" value="1"/>
</dbReference>
<dbReference type="InterPro" id="IPR050319">
    <property type="entry name" value="ABC_transp_ATP-bind"/>
</dbReference>
<dbReference type="InterPro" id="IPR027417">
    <property type="entry name" value="P-loop_NTPase"/>
</dbReference>
<dbReference type="PROSITE" id="PS00211">
    <property type="entry name" value="ABC_TRANSPORTER_1"/>
    <property type="match status" value="1"/>
</dbReference>
<dbReference type="AlphaFoldDB" id="A0A089Q311"/>
<dbReference type="InterPro" id="IPR013563">
    <property type="entry name" value="Oligopep_ABC_C"/>
</dbReference>
<keyword evidence="7" id="KW-1185">Reference proteome</keyword>
<evidence type="ECO:0000313" key="7">
    <source>
        <dbReference type="Proteomes" id="UP000029481"/>
    </source>
</evidence>
<evidence type="ECO:0000256" key="2">
    <source>
        <dbReference type="ARBA" id="ARBA00022448"/>
    </source>
</evidence>
<dbReference type="CDD" id="cd03257">
    <property type="entry name" value="ABC_NikE_OppD_transporters"/>
    <property type="match status" value="1"/>
</dbReference>
<organism evidence="6 7">
    <name type="scientific">Cedecea neteri</name>
    <dbReference type="NCBI Taxonomy" id="158822"/>
    <lineage>
        <taxon>Bacteria</taxon>
        <taxon>Pseudomonadati</taxon>
        <taxon>Pseudomonadota</taxon>
        <taxon>Gammaproteobacteria</taxon>
        <taxon>Enterobacterales</taxon>
        <taxon>Enterobacteriaceae</taxon>
        <taxon>Cedecea</taxon>
    </lineage>
</organism>
<dbReference type="GO" id="GO:0015833">
    <property type="term" value="P:peptide transport"/>
    <property type="evidence" value="ECO:0007669"/>
    <property type="project" value="InterPro"/>
</dbReference>
<dbReference type="InterPro" id="IPR003439">
    <property type="entry name" value="ABC_transporter-like_ATP-bd"/>
</dbReference>
<dbReference type="Pfam" id="PF08352">
    <property type="entry name" value="oligo_HPY"/>
    <property type="match status" value="1"/>
</dbReference>
<dbReference type="GO" id="GO:0005524">
    <property type="term" value="F:ATP binding"/>
    <property type="evidence" value="ECO:0007669"/>
    <property type="project" value="UniProtKB-KW"/>
</dbReference>
<evidence type="ECO:0000259" key="5">
    <source>
        <dbReference type="PROSITE" id="PS50893"/>
    </source>
</evidence>
<dbReference type="RefSeq" id="WP_038481720.1">
    <property type="nucleotide sequence ID" value="NZ_CP009451.1"/>
</dbReference>
<dbReference type="PANTHER" id="PTHR43776">
    <property type="entry name" value="TRANSPORT ATP-BINDING PROTEIN"/>
    <property type="match status" value="1"/>
</dbReference>
<reference evidence="6 7" key="1">
    <citation type="submission" date="2014-09" db="EMBL/GenBank/DDBJ databases">
        <title>Cedecea neteri SSMD04 Genome Sequencing.</title>
        <authorList>
            <person name="Tan J.-Y."/>
        </authorList>
    </citation>
    <scope>NUCLEOTIDE SEQUENCE [LARGE SCALE GENOMIC DNA]</scope>
    <source>
        <strain evidence="6 7">SSMD04</strain>
    </source>
</reference>
<dbReference type="PROSITE" id="PS50893">
    <property type="entry name" value="ABC_TRANSPORTER_2"/>
    <property type="match status" value="1"/>
</dbReference>
<dbReference type="InterPro" id="IPR017871">
    <property type="entry name" value="ABC_transporter-like_CS"/>
</dbReference>
<evidence type="ECO:0000256" key="4">
    <source>
        <dbReference type="ARBA" id="ARBA00022840"/>
    </source>
</evidence>
<keyword evidence="3" id="KW-0547">Nucleotide-binding</keyword>
<comment type="similarity">
    <text evidence="1">Belongs to the ABC transporter superfamily.</text>
</comment>
<dbReference type="FunFam" id="3.40.50.300:FF:000016">
    <property type="entry name" value="Oligopeptide ABC transporter ATP-binding component"/>
    <property type="match status" value="1"/>
</dbReference>
<gene>
    <name evidence="6" type="ORF">JT31_21355</name>
</gene>
<dbReference type="Gene3D" id="3.40.50.300">
    <property type="entry name" value="P-loop containing nucleotide triphosphate hydrolases"/>
    <property type="match status" value="1"/>
</dbReference>
<accession>A0A089Q311</accession>
<dbReference type="KEGG" id="cnt:JT31_21355"/>
<dbReference type="NCBIfam" id="TIGR01727">
    <property type="entry name" value="oligo_HPY"/>
    <property type="match status" value="1"/>
</dbReference>
<dbReference type="Pfam" id="PF00005">
    <property type="entry name" value="ABC_tran"/>
    <property type="match status" value="1"/>
</dbReference>
<keyword evidence="4" id="KW-0067">ATP-binding</keyword>